<evidence type="ECO:0000313" key="1">
    <source>
        <dbReference type="EMBL" id="CAE6807926.1"/>
    </source>
</evidence>
<accession>A0AAU9I010</accession>
<name>A0AAU9I010_9XANT</name>
<proteinExistence type="predicted"/>
<dbReference type="EMBL" id="HG992337">
    <property type="protein sequence ID" value="CAE6807944.1"/>
    <property type="molecule type" value="Genomic_DNA"/>
</dbReference>
<reference evidence="1 2" key="1">
    <citation type="submission" date="2021-02" db="EMBL/GenBank/DDBJ databases">
        <authorList>
            <person name="Pothier F. J."/>
        </authorList>
    </citation>
    <scope>NUCLEOTIDE SEQUENCE [LARGE SCALE GENOMIC DNA]</scope>
    <source>
        <strain evidence="1 2">1314c</strain>
    </source>
</reference>
<evidence type="ECO:0000313" key="2">
    <source>
        <dbReference type="Proteomes" id="UP000835242"/>
    </source>
</evidence>
<dbReference type="EMBL" id="HG992337">
    <property type="protein sequence ID" value="CAE6807926.1"/>
    <property type="molecule type" value="Genomic_DNA"/>
</dbReference>
<organism evidence="1 2">
    <name type="scientific">Xanthomonas arboricola</name>
    <dbReference type="NCBI Taxonomy" id="56448"/>
    <lineage>
        <taxon>Bacteria</taxon>
        <taxon>Pseudomonadati</taxon>
        <taxon>Pseudomonadota</taxon>
        <taxon>Gammaproteobacteria</taxon>
        <taxon>Lysobacterales</taxon>
        <taxon>Lysobacteraceae</taxon>
        <taxon>Xanthomonas</taxon>
    </lineage>
</organism>
<gene>
    <name evidence="1" type="ORF">XA1314C_30280</name>
</gene>
<dbReference type="Proteomes" id="UP000835242">
    <property type="component" value="Chromosome"/>
</dbReference>
<dbReference type="AlphaFoldDB" id="A0AAU9I010"/>
<protein>
    <recommendedName>
        <fullName evidence="3">Right-handed parallel beta-helix repeat-containing protein</fullName>
    </recommendedName>
</protein>
<sequence length="332" mass="35715">MTSFSAIRCYDSKRHGFFGVNPRGELLECHAEYSGGNGYYILATNPGETGVRLINCGTFCSQEFGLQADASIQEGGANIWLIGRFSSSFDGRGGIHSTKPVVQFLWDKIFIEYSGYSRNFRPAFADYPDAKGVTLAGPRVERIAGSDIEIYNCRGQGILVDNADIQLSGVTKVANNGRGLGVGADRVGVGIQNGARVFIQSFYTEAHKASVAQSTDLAINTPDCVVEVGETDCRAVYNVGSPVSWVGRRKNLEAVTIPSASTLSIPGYAKRVTVTGGTNINAATPTWPGHEIVVYCEASPSISNGNNLRKQSLSAEKVSRWTCDGTNWWISS</sequence>
<evidence type="ECO:0008006" key="3">
    <source>
        <dbReference type="Google" id="ProtNLM"/>
    </source>
</evidence>